<dbReference type="PROSITE" id="PS50011">
    <property type="entry name" value="PROTEIN_KINASE_DOM"/>
    <property type="match status" value="1"/>
</dbReference>
<dbReference type="InterPro" id="IPR000719">
    <property type="entry name" value="Prot_kinase_dom"/>
</dbReference>
<evidence type="ECO:0000259" key="1">
    <source>
        <dbReference type="PROSITE" id="PS50011"/>
    </source>
</evidence>
<protein>
    <recommendedName>
        <fullName evidence="1">Protein kinase domain-containing protein</fullName>
    </recommendedName>
</protein>
<dbReference type="GO" id="GO:0004672">
    <property type="term" value="F:protein kinase activity"/>
    <property type="evidence" value="ECO:0007669"/>
    <property type="project" value="InterPro"/>
</dbReference>
<dbReference type="SUPFAM" id="SSF56112">
    <property type="entry name" value="Protein kinase-like (PK-like)"/>
    <property type="match status" value="1"/>
</dbReference>
<dbReference type="AlphaFoldDB" id="A0A6A7BZD3"/>
<dbReference type="Proteomes" id="UP000799421">
    <property type="component" value="Unassembled WGS sequence"/>
</dbReference>
<evidence type="ECO:0000313" key="3">
    <source>
        <dbReference type="Proteomes" id="UP000799421"/>
    </source>
</evidence>
<evidence type="ECO:0000313" key="2">
    <source>
        <dbReference type="EMBL" id="KAF2860347.1"/>
    </source>
</evidence>
<dbReference type="InterPro" id="IPR011009">
    <property type="entry name" value="Kinase-like_dom_sf"/>
</dbReference>
<keyword evidence="3" id="KW-1185">Reference proteome</keyword>
<dbReference type="OrthoDB" id="5979581at2759"/>
<accession>A0A6A7BZD3</accession>
<organism evidence="2 3">
    <name type="scientific">Piedraia hortae CBS 480.64</name>
    <dbReference type="NCBI Taxonomy" id="1314780"/>
    <lineage>
        <taxon>Eukaryota</taxon>
        <taxon>Fungi</taxon>
        <taxon>Dikarya</taxon>
        <taxon>Ascomycota</taxon>
        <taxon>Pezizomycotina</taxon>
        <taxon>Dothideomycetes</taxon>
        <taxon>Dothideomycetidae</taxon>
        <taxon>Capnodiales</taxon>
        <taxon>Piedraiaceae</taxon>
        <taxon>Piedraia</taxon>
    </lineage>
</organism>
<sequence>MLIDFGQACFMGSPPDKLKTSICYRPPEIFFHENFDEKIDLWSAGLSCFVFLATVLSIDQMMWIEGDLIDGLQRSIHHQPPALWQKECDDESEDSQHIRARFEAHIEEDDSHKLQDMRTEVFCKVAGLFDKVL</sequence>
<feature type="domain" description="Protein kinase" evidence="1">
    <location>
        <begin position="1"/>
        <end position="133"/>
    </location>
</feature>
<dbReference type="EMBL" id="MU005983">
    <property type="protein sequence ID" value="KAF2860347.1"/>
    <property type="molecule type" value="Genomic_DNA"/>
</dbReference>
<reference evidence="2" key="1">
    <citation type="journal article" date="2020" name="Stud. Mycol.">
        <title>101 Dothideomycetes genomes: a test case for predicting lifestyles and emergence of pathogens.</title>
        <authorList>
            <person name="Haridas S."/>
            <person name="Albert R."/>
            <person name="Binder M."/>
            <person name="Bloem J."/>
            <person name="Labutti K."/>
            <person name="Salamov A."/>
            <person name="Andreopoulos B."/>
            <person name="Baker S."/>
            <person name="Barry K."/>
            <person name="Bills G."/>
            <person name="Bluhm B."/>
            <person name="Cannon C."/>
            <person name="Castanera R."/>
            <person name="Culley D."/>
            <person name="Daum C."/>
            <person name="Ezra D."/>
            <person name="Gonzalez J."/>
            <person name="Henrissat B."/>
            <person name="Kuo A."/>
            <person name="Liang C."/>
            <person name="Lipzen A."/>
            <person name="Lutzoni F."/>
            <person name="Magnuson J."/>
            <person name="Mondo S."/>
            <person name="Nolan M."/>
            <person name="Ohm R."/>
            <person name="Pangilinan J."/>
            <person name="Park H.-J."/>
            <person name="Ramirez L."/>
            <person name="Alfaro M."/>
            <person name="Sun H."/>
            <person name="Tritt A."/>
            <person name="Yoshinaga Y."/>
            <person name="Zwiers L.-H."/>
            <person name="Turgeon B."/>
            <person name="Goodwin S."/>
            <person name="Spatafora J."/>
            <person name="Crous P."/>
            <person name="Grigoriev I."/>
        </authorList>
    </citation>
    <scope>NUCLEOTIDE SEQUENCE</scope>
    <source>
        <strain evidence="2">CBS 480.64</strain>
    </source>
</reference>
<name>A0A6A7BZD3_9PEZI</name>
<gene>
    <name evidence="2" type="ORF">K470DRAFT_264624</name>
</gene>
<proteinExistence type="predicted"/>
<dbReference type="Gene3D" id="1.10.510.10">
    <property type="entry name" value="Transferase(Phosphotransferase) domain 1"/>
    <property type="match status" value="1"/>
</dbReference>
<dbReference type="GO" id="GO:0005524">
    <property type="term" value="F:ATP binding"/>
    <property type="evidence" value="ECO:0007669"/>
    <property type="project" value="InterPro"/>
</dbReference>